<gene>
    <name evidence="2" type="ORF">QYS48_17260</name>
</gene>
<proteinExistence type="predicted"/>
<protein>
    <submittedName>
        <fullName evidence="2">DinB family protein</fullName>
    </submittedName>
</protein>
<evidence type="ECO:0000313" key="3">
    <source>
        <dbReference type="Proteomes" id="UP001244443"/>
    </source>
</evidence>
<dbReference type="EMBL" id="CP129970">
    <property type="protein sequence ID" value="WKK83974.2"/>
    <property type="molecule type" value="Genomic_DNA"/>
</dbReference>
<evidence type="ECO:0000313" key="2">
    <source>
        <dbReference type="EMBL" id="WKK83974.2"/>
    </source>
</evidence>
<dbReference type="Gene3D" id="1.20.120.450">
    <property type="entry name" value="dinb family like domain"/>
    <property type="match status" value="1"/>
</dbReference>
<sequence length="154" mass="17648">MQVIDNHKAIRNNFDKALANIEAELLVKIPEGFNNNILWNYGHVIATQNVLIYGMSGLDFTVPTDFLKQYKKGSFPQEVENPLAELEAIKIISENANKQLIEDIKEVKFNDYQAYETSFGVVLESFNDALQFNNIHESMHLGIIKTMKQCLIRK</sequence>
<organism evidence="2 3">
    <name type="scientific">Marivirga arenosa</name>
    <dbReference type="NCBI Taxonomy" id="3059076"/>
    <lineage>
        <taxon>Bacteria</taxon>
        <taxon>Pseudomonadati</taxon>
        <taxon>Bacteroidota</taxon>
        <taxon>Cytophagia</taxon>
        <taxon>Cytophagales</taxon>
        <taxon>Marivirgaceae</taxon>
        <taxon>Marivirga</taxon>
    </lineage>
</organism>
<accession>A0AA49GFX2</accession>
<dbReference type="Proteomes" id="UP001244443">
    <property type="component" value="Chromosome"/>
</dbReference>
<dbReference type="SUPFAM" id="SSF109854">
    <property type="entry name" value="DinB/YfiT-like putative metalloenzymes"/>
    <property type="match status" value="1"/>
</dbReference>
<name>A0AA49GFX2_9BACT</name>
<keyword evidence="3" id="KW-1185">Reference proteome</keyword>
<dbReference type="Pfam" id="PF12867">
    <property type="entry name" value="DinB_2"/>
    <property type="match status" value="1"/>
</dbReference>
<dbReference type="InterPro" id="IPR034660">
    <property type="entry name" value="DinB/YfiT-like"/>
</dbReference>
<dbReference type="InterPro" id="IPR024775">
    <property type="entry name" value="DinB-like"/>
</dbReference>
<feature type="domain" description="DinB-like" evidence="1">
    <location>
        <begin position="10"/>
        <end position="144"/>
    </location>
</feature>
<reference evidence="2" key="1">
    <citation type="submission" date="2023-08" db="EMBL/GenBank/DDBJ databases">
        <title>Comparative genomics and taxonomic characterization of three novel marine species of genus Marivirga.</title>
        <authorList>
            <person name="Muhammad N."/>
            <person name="Kim S.-G."/>
        </authorList>
    </citation>
    <scope>NUCLEOTIDE SEQUENCE [LARGE SCALE GENOMIC DNA]</scope>
    <source>
        <strain evidence="2">ABR2-2</strain>
    </source>
</reference>
<dbReference type="RefSeq" id="WP_308356943.1">
    <property type="nucleotide sequence ID" value="NZ_CP129970.2"/>
</dbReference>
<evidence type="ECO:0000259" key="1">
    <source>
        <dbReference type="Pfam" id="PF12867"/>
    </source>
</evidence>
<dbReference type="AlphaFoldDB" id="A0AA49GFX2"/>